<dbReference type="SUPFAM" id="SSF74982">
    <property type="entry name" value="Small protein B (SmpB)"/>
    <property type="match status" value="1"/>
</dbReference>
<dbReference type="EMBL" id="BRYB01002096">
    <property type="protein sequence ID" value="GMI39607.1"/>
    <property type="molecule type" value="Genomic_DNA"/>
</dbReference>
<evidence type="ECO:0008006" key="5">
    <source>
        <dbReference type="Google" id="ProtNLM"/>
    </source>
</evidence>
<evidence type="ECO:0000313" key="3">
    <source>
        <dbReference type="EMBL" id="GMI39607.1"/>
    </source>
</evidence>
<keyword evidence="4" id="KW-1185">Reference proteome</keyword>
<reference evidence="3 4" key="1">
    <citation type="journal article" date="2023" name="Commun. Biol.">
        <title>Genome analysis of Parmales, the sister group of diatoms, reveals the evolutionary specialization of diatoms from phago-mixotrophs to photoautotrophs.</title>
        <authorList>
            <person name="Ban H."/>
            <person name="Sato S."/>
            <person name="Yoshikawa S."/>
            <person name="Yamada K."/>
            <person name="Nakamura Y."/>
            <person name="Ichinomiya M."/>
            <person name="Sato N."/>
            <person name="Blanc-Mathieu R."/>
            <person name="Endo H."/>
            <person name="Kuwata A."/>
            <person name="Ogata H."/>
        </authorList>
    </citation>
    <scope>NUCLEOTIDE SEQUENCE [LARGE SCALE GENOMIC DNA]</scope>
</reference>
<dbReference type="PANTHER" id="PTHR30308">
    <property type="entry name" value="TMRNA-BINDING COMPONENT OF TRANS-TRANSLATION TAGGING COMPLEX"/>
    <property type="match status" value="1"/>
</dbReference>
<comment type="caution">
    <text evidence="3">The sequence shown here is derived from an EMBL/GenBank/DDBJ whole genome shotgun (WGS) entry which is preliminary data.</text>
</comment>
<accession>A0ABQ6N399</accession>
<evidence type="ECO:0000256" key="1">
    <source>
        <dbReference type="ARBA" id="ARBA00022490"/>
    </source>
</evidence>
<dbReference type="PANTHER" id="PTHR30308:SF2">
    <property type="entry name" value="SSRA-BINDING PROTEIN"/>
    <property type="match status" value="1"/>
</dbReference>
<dbReference type="HAMAP" id="MF_00023">
    <property type="entry name" value="SmpB"/>
    <property type="match status" value="1"/>
</dbReference>
<dbReference type="Pfam" id="PF01668">
    <property type="entry name" value="SmpB"/>
    <property type="match status" value="1"/>
</dbReference>
<dbReference type="InterPro" id="IPR023620">
    <property type="entry name" value="SmpB"/>
</dbReference>
<name>A0ABQ6N399_9STRA</name>
<dbReference type="InterPro" id="IPR000037">
    <property type="entry name" value="SsrA-bd_prot"/>
</dbReference>
<dbReference type="NCBIfam" id="TIGR00086">
    <property type="entry name" value="smpB"/>
    <property type="match status" value="1"/>
</dbReference>
<proteinExistence type="inferred from homology"/>
<keyword evidence="2" id="KW-0694">RNA-binding</keyword>
<evidence type="ECO:0000256" key="2">
    <source>
        <dbReference type="ARBA" id="ARBA00022884"/>
    </source>
</evidence>
<protein>
    <recommendedName>
        <fullName evidence="5">SsrA-binding protein</fullName>
    </recommendedName>
</protein>
<gene>
    <name evidence="3" type="ORF">TeGR_g2673</name>
</gene>
<organism evidence="3 4">
    <name type="scientific">Tetraparma gracilis</name>
    <dbReference type="NCBI Taxonomy" id="2962635"/>
    <lineage>
        <taxon>Eukaryota</taxon>
        <taxon>Sar</taxon>
        <taxon>Stramenopiles</taxon>
        <taxon>Ochrophyta</taxon>
        <taxon>Bolidophyceae</taxon>
        <taxon>Parmales</taxon>
        <taxon>Triparmaceae</taxon>
        <taxon>Tetraparma</taxon>
    </lineage>
</organism>
<sequence length="168" mass="19032">MRASPNNPKPKAARAKLPFRRSVSVNKQARRNFLLSDFLEVGVALVSSEVKAARAGSVQVTDAYVQVRGGVATLHNCHFGRYRSGYTDSHEEKRVRRVLMHKSEARKLGAAVDRQGMTIVVTKVYFNEDNRLKMEVALAKGKNVRDKRQDIKARDLGRDVRRELKNWG</sequence>
<evidence type="ECO:0000313" key="4">
    <source>
        <dbReference type="Proteomes" id="UP001165060"/>
    </source>
</evidence>
<dbReference type="Proteomes" id="UP001165060">
    <property type="component" value="Unassembled WGS sequence"/>
</dbReference>
<dbReference type="NCBIfam" id="NF003843">
    <property type="entry name" value="PRK05422.1"/>
    <property type="match status" value="1"/>
</dbReference>
<keyword evidence="1" id="KW-0963">Cytoplasm</keyword>
<dbReference type="Gene3D" id="2.40.280.10">
    <property type="match status" value="1"/>
</dbReference>